<dbReference type="EMBL" id="CP048020">
    <property type="protein sequence ID" value="QHX42288.1"/>
    <property type="molecule type" value="Genomic_DNA"/>
</dbReference>
<organism evidence="1 2">
    <name type="scientific">Treponema vincentii</name>
    <dbReference type="NCBI Taxonomy" id="69710"/>
    <lineage>
        <taxon>Bacteria</taxon>
        <taxon>Pseudomonadati</taxon>
        <taxon>Spirochaetota</taxon>
        <taxon>Spirochaetia</taxon>
        <taxon>Spirochaetales</taxon>
        <taxon>Treponemataceae</taxon>
        <taxon>Treponema</taxon>
    </lineage>
</organism>
<dbReference type="Proteomes" id="UP000464374">
    <property type="component" value="Chromosome"/>
</dbReference>
<evidence type="ECO:0000313" key="1">
    <source>
        <dbReference type="EMBL" id="QHX42288.1"/>
    </source>
</evidence>
<evidence type="ECO:0000313" key="2">
    <source>
        <dbReference type="Proteomes" id="UP000464374"/>
    </source>
</evidence>
<dbReference type="KEGG" id="trz:GWP43_01170"/>
<reference evidence="1 2" key="1">
    <citation type="submission" date="2020-01" db="EMBL/GenBank/DDBJ databases">
        <title>Complete genome sequence of a human oral phylogroup 1 Treponema sp. strain ATCC 700766, originally isolated from periodontitis dental plaque.</title>
        <authorList>
            <person name="Chan Y."/>
            <person name="Huo Y.-B."/>
            <person name="Yu X.-L."/>
            <person name="Zeng H."/>
            <person name="Leung W.-K."/>
            <person name="Watt R.M."/>
        </authorList>
    </citation>
    <scope>NUCLEOTIDE SEQUENCE [LARGE SCALE GENOMIC DNA]</scope>
    <source>
        <strain evidence="1 2">OMZ 804</strain>
    </source>
</reference>
<dbReference type="RefSeq" id="WP_162662097.1">
    <property type="nucleotide sequence ID" value="NZ_CP048020.1"/>
</dbReference>
<protein>
    <submittedName>
        <fullName evidence="1">Uncharacterized protein</fullName>
    </submittedName>
</protein>
<gene>
    <name evidence="1" type="ORF">GWP43_01170</name>
</gene>
<proteinExistence type="predicted"/>
<sequence length="57" mass="6351">MLHYIYSAGCQISHLADFNEVTSILKDIGFKYGEGKDAWVKGDNIKIVIKAPPIVEN</sequence>
<dbReference type="AlphaFoldDB" id="A0A6P1XXS1"/>
<name>A0A6P1XXS1_9SPIR</name>
<accession>A0A6P1XXS1</accession>